<dbReference type="HOGENOM" id="CLU_107112_0_0_0"/>
<sequence length="174" mass="20043">MEKPWWETTLSVLPSVLGFTLAGFTIWLGFGDEKFRLRLMVGKDKRSHYMSVCATFAHFVIIQIIAILLAIMALAYRLSIPKTPFLLELFNYIKVFLRFVGFWFFIYAIFTALAATLAVFRTATWYERISKESTCSALEKVKNGIPMEQAAKEEGVEFSTLYRVSNQKDEKNQP</sequence>
<keyword evidence="1" id="KW-0812">Transmembrane</keyword>
<feature type="transmembrane region" description="Helical" evidence="1">
    <location>
        <begin position="12"/>
        <end position="30"/>
    </location>
</feature>
<dbReference type="AlphaFoldDB" id="I0IM43"/>
<protein>
    <submittedName>
        <fullName evidence="2">Uncharacterized protein</fullName>
    </submittedName>
</protein>
<dbReference type="EMBL" id="AP012342">
    <property type="protein sequence ID" value="BAM06342.1"/>
    <property type="molecule type" value="Genomic_DNA"/>
</dbReference>
<accession>I0IM43</accession>
<feature type="transmembrane region" description="Helical" evidence="1">
    <location>
        <begin position="51"/>
        <end position="76"/>
    </location>
</feature>
<dbReference type="eggNOG" id="ENOG5032RU4">
    <property type="taxonomic scope" value="Bacteria"/>
</dbReference>
<proteinExistence type="predicted"/>
<reference evidence="2 3" key="1">
    <citation type="journal article" date="2012" name="J. Bacteriol.">
        <title>Complete Genome Sequence of Leptospirillum ferrooxidans Strain C2-3, Isolated from a Fresh Volcanic Ash Deposit on the Island of Miyake, Japan.</title>
        <authorList>
            <person name="Fujimura R."/>
            <person name="Sato Y."/>
            <person name="Nishizawa T."/>
            <person name="Oshima K."/>
            <person name="Kim S.-W."/>
            <person name="Hattori M."/>
            <person name="Kamijo T."/>
            <person name="Ohta H."/>
        </authorList>
    </citation>
    <scope>NUCLEOTIDE SEQUENCE [LARGE SCALE GENOMIC DNA]</scope>
    <source>
        <strain evidence="2 3">C2-3</strain>
    </source>
</reference>
<reference evidence="3" key="2">
    <citation type="submission" date="2012-03" db="EMBL/GenBank/DDBJ databases">
        <title>The complete genome sequence of the pioneer microbe on fresh volcanic deposit, Leptospirillum ferrooxidans strain C2-3.</title>
        <authorList>
            <person name="Fujimura R."/>
            <person name="Sato Y."/>
            <person name="Nishizawa T."/>
            <person name="Nanba K."/>
            <person name="Oshima K."/>
            <person name="Hattori M."/>
            <person name="Kamijo T."/>
            <person name="Ohta H."/>
        </authorList>
    </citation>
    <scope>NUCLEOTIDE SEQUENCE [LARGE SCALE GENOMIC DNA]</scope>
    <source>
        <strain evidence="3">C2-3</strain>
    </source>
</reference>
<evidence type="ECO:0000313" key="2">
    <source>
        <dbReference type="EMBL" id="BAM06342.1"/>
    </source>
</evidence>
<dbReference type="Proteomes" id="UP000007382">
    <property type="component" value="Chromosome"/>
</dbReference>
<keyword evidence="3" id="KW-1185">Reference proteome</keyword>
<keyword evidence="1" id="KW-0472">Membrane</keyword>
<organism evidence="2 3">
    <name type="scientific">Leptospirillum ferrooxidans (strain C2-3)</name>
    <dbReference type="NCBI Taxonomy" id="1162668"/>
    <lineage>
        <taxon>Bacteria</taxon>
        <taxon>Pseudomonadati</taxon>
        <taxon>Nitrospirota</taxon>
        <taxon>Nitrospiria</taxon>
        <taxon>Nitrospirales</taxon>
        <taxon>Nitrospiraceae</taxon>
        <taxon>Leptospirillum</taxon>
    </lineage>
</organism>
<gene>
    <name evidence="2" type="ordered locus">LFE_0626</name>
</gene>
<dbReference type="KEGG" id="lfc:LFE_0626"/>
<feature type="transmembrane region" description="Helical" evidence="1">
    <location>
        <begin position="96"/>
        <end position="120"/>
    </location>
</feature>
<evidence type="ECO:0000313" key="3">
    <source>
        <dbReference type="Proteomes" id="UP000007382"/>
    </source>
</evidence>
<keyword evidence="1" id="KW-1133">Transmembrane helix</keyword>
<evidence type="ECO:0000256" key="1">
    <source>
        <dbReference type="SAM" id="Phobius"/>
    </source>
</evidence>
<name>I0IM43_LEPFC</name>